<dbReference type="InterPro" id="IPR000715">
    <property type="entry name" value="Glycosyl_transferase_4"/>
</dbReference>
<evidence type="ECO:0000256" key="18">
    <source>
        <dbReference type="ARBA" id="ARBA00045078"/>
    </source>
</evidence>
<feature type="transmembrane region" description="Helical" evidence="19">
    <location>
        <begin position="370"/>
        <end position="392"/>
    </location>
</feature>
<comment type="subcellular location">
    <subcellularLocation>
        <location evidence="2">Endoplasmic reticulum membrane</location>
        <topology evidence="2">Multi-pass membrane protein</topology>
    </subcellularLocation>
</comment>
<evidence type="ECO:0000256" key="1">
    <source>
        <dbReference type="ARBA" id="ARBA00001946"/>
    </source>
</evidence>
<proteinExistence type="inferred from homology"/>
<dbReference type="GO" id="GO:0005789">
    <property type="term" value="C:endoplasmic reticulum membrane"/>
    <property type="evidence" value="ECO:0007669"/>
    <property type="project" value="UniProtKB-SubCell"/>
</dbReference>
<evidence type="ECO:0000256" key="17">
    <source>
        <dbReference type="ARBA" id="ARBA00044717"/>
    </source>
</evidence>
<feature type="transmembrane region" description="Helical" evidence="19">
    <location>
        <begin position="147"/>
        <end position="170"/>
    </location>
</feature>
<dbReference type="PANTHER" id="PTHR10571:SF0">
    <property type="entry name" value="UDP-N-ACETYLGLUCOSAMINE--DOLICHYL-PHOSPHATE N-ACETYLGLUCOSAMINEPHOSPHOTRANSFERASE"/>
    <property type="match status" value="1"/>
</dbReference>
<dbReference type="InterPro" id="IPR033895">
    <property type="entry name" value="GPT"/>
</dbReference>
<sequence>MISADKTFLTFITCCIVPPILMLIYLPNLSLQWIIIQSGVFSFGAGLLTFKLIPTIAELTTQANLTGMDLNKKGDPKFSGKKIPESLGICTSVVYLVCVIVFQLFQWFSFPETIQLSEYNAALTSICFMILLGFGDDVLNLRWRYKLILPMFASLPLLVAYAGGTSVVVPDISFPVNLRFYLGTVFDLGILYRIYLLLLAIFCTNSINILAGINGLEVGQSVVIATSIIIHNLIELTLSVNSTSAPQFGNPHLFSLILMVPFLFTTIALLFYNWYPSRVFVGDTYTYFAGMCFAVVAILCHFSKTLLLFFIPQILNFLYSIPQLFGLIPCPRHRVPKYNPETGKMHAIPTNLTILNLFLMIFGPMTERRLCIYLLAFQGFCSCIGFGIRYFIAPYFF</sequence>
<dbReference type="EC" id="2.7.8.15" evidence="5"/>
<dbReference type="GO" id="GO:0006488">
    <property type="term" value="P:dolichol-linked oligosaccharide biosynthetic process"/>
    <property type="evidence" value="ECO:0007669"/>
    <property type="project" value="InterPro"/>
</dbReference>
<comment type="pathway">
    <text evidence="3">Protein modification; protein glycosylation.</text>
</comment>
<dbReference type="UniPathway" id="UPA00378"/>
<feature type="transmembrane region" description="Helical" evidence="19">
    <location>
        <begin position="252"/>
        <end position="275"/>
    </location>
</feature>
<dbReference type="GO" id="GO:0046872">
    <property type="term" value="F:metal ion binding"/>
    <property type="evidence" value="ECO:0007669"/>
    <property type="project" value="UniProtKB-KW"/>
</dbReference>
<feature type="transmembrane region" description="Helical" evidence="19">
    <location>
        <begin position="31"/>
        <end position="50"/>
    </location>
</feature>
<comment type="similarity">
    <text evidence="4">Belongs to the glycosyltransferase 4 family.</text>
</comment>
<keyword evidence="11" id="KW-0256">Endoplasmic reticulum</keyword>
<evidence type="ECO:0000256" key="8">
    <source>
        <dbReference type="ARBA" id="ARBA00022679"/>
    </source>
</evidence>
<evidence type="ECO:0000256" key="14">
    <source>
        <dbReference type="ARBA" id="ARBA00023136"/>
    </source>
</evidence>
<evidence type="ECO:0000313" key="21">
    <source>
        <dbReference type="Proteomes" id="UP000695562"/>
    </source>
</evidence>
<evidence type="ECO:0000256" key="11">
    <source>
        <dbReference type="ARBA" id="ARBA00022824"/>
    </source>
</evidence>
<feature type="transmembrane region" description="Helical" evidence="19">
    <location>
        <begin position="87"/>
        <end position="107"/>
    </location>
</feature>
<evidence type="ECO:0000256" key="3">
    <source>
        <dbReference type="ARBA" id="ARBA00004922"/>
    </source>
</evidence>
<keyword evidence="10" id="KW-0479">Metal-binding</keyword>
<evidence type="ECO:0000256" key="16">
    <source>
        <dbReference type="ARBA" id="ARBA00033238"/>
    </source>
</evidence>
<feature type="transmembrane region" description="Helical" evidence="19">
    <location>
        <begin position="7"/>
        <end position="25"/>
    </location>
</feature>
<name>A0A8J4V133_9MYCE</name>
<dbReference type="GO" id="GO:0003975">
    <property type="term" value="F:UDP-N-acetylglucosamine-dolichyl-phosphate N-acetylglucosaminephosphotransferase activity"/>
    <property type="evidence" value="ECO:0007669"/>
    <property type="project" value="UniProtKB-EC"/>
</dbReference>
<evidence type="ECO:0000256" key="2">
    <source>
        <dbReference type="ARBA" id="ARBA00004477"/>
    </source>
</evidence>
<comment type="function">
    <text evidence="17">UDP-N-acetylglucosamine--dolichyl-phosphate N-acetylglucosaminephosphotransferase that operates in the biosynthetic pathway of dolichol-linked oligosaccharides, the glycan precursors employed in protein asparagine (N)-glycosylation. The assembly of dolichol-linked oligosaccharides begins on the cytosolic side of the endoplasmic reticulum membrane and finishes in its lumen. The sequential addition of sugars to dolichol pyrophosphate produces dolichol-linked oligosaccharides containing fourteen sugars, including two GlcNAcs, nine mannoses and three glucoses. Once assembled, the oligosaccharide is transferred from the lipid to nascent proteins by oligosaccharyltransferases. Catalyzes the initial step of dolichol-linked oligosaccharide biosynthesis, transfering GlcNAc-1-P from cytosolic UDP-GlcNAc onto the carrier lipid dolichyl phosphate (P-dolichol), yielding GlcNAc-P-P-dolichol embedded in the cytoplasmic leaflet of the endoplasmic reticulum membrane.</text>
</comment>
<keyword evidence="21" id="KW-1185">Reference proteome</keyword>
<reference evidence="20" key="1">
    <citation type="submission" date="2020-01" db="EMBL/GenBank/DDBJ databases">
        <title>Development of genomics and gene disruption for Polysphondylium violaceum indicates a role for the polyketide synthase stlB in stalk morphogenesis.</title>
        <authorList>
            <person name="Narita B."/>
            <person name="Kawabe Y."/>
            <person name="Kin K."/>
            <person name="Saito T."/>
            <person name="Gibbs R."/>
            <person name="Kuspa A."/>
            <person name="Muzny D."/>
            <person name="Queller D."/>
            <person name="Richards S."/>
            <person name="Strassman J."/>
            <person name="Sucgang R."/>
            <person name="Worley K."/>
            <person name="Schaap P."/>
        </authorList>
    </citation>
    <scope>NUCLEOTIDE SEQUENCE</scope>
    <source>
        <strain evidence="20">QSvi11</strain>
    </source>
</reference>
<accession>A0A8J4V133</accession>
<feature type="transmembrane region" description="Helical" evidence="19">
    <location>
        <begin position="190"/>
        <end position="210"/>
    </location>
</feature>
<comment type="caution">
    <text evidence="20">The sequence shown here is derived from an EMBL/GenBank/DDBJ whole genome shotgun (WGS) entry which is preliminary data.</text>
</comment>
<dbReference type="OrthoDB" id="10262326at2759"/>
<evidence type="ECO:0000256" key="10">
    <source>
        <dbReference type="ARBA" id="ARBA00022723"/>
    </source>
</evidence>
<evidence type="ECO:0000256" key="19">
    <source>
        <dbReference type="SAM" id="Phobius"/>
    </source>
</evidence>
<dbReference type="PANTHER" id="PTHR10571">
    <property type="entry name" value="UDP-N-ACETYLGLUCOSAMINE--DOLICHYL-PHOSPHATE N-ACETYLGLUCOSAMINEPHOSPHOTRANSFERASE"/>
    <property type="match status" value="1"/>
</dbReference>
<dbReference type="GO" id="GO:0016757">
    <property type="term" value="F:glycosyltransferase activity"/>
    <property type="evidence" value="ECO:0007669"/>
    <property type="project" value="UniProtKB-KW"/>
</dbReference>
<evidence type="ECO:0000256" key="7">
    <source>
        <dbReference type="ARBA" id="ARBA00022676"/>
    </source>
</evidence>
<keyword evidence="14 19" id="KW-0472">Membrane</keyword>
<keyword evidence="9 19" id="KW-0812">Transmembrane</keyword>
<evidence type="ECO:0000256" key="5">
    <source>
        <dbReference type="ARBA" id="ARBA00013225"/>
    </source>
</evidence>
<comment type="catalytic activity">
    <reaction evidence="18">
        <text>a di-trans,poly-cis-dolichyl phosphate + UDP-N-acetyl-alpha-D-glucosamine = an N-acetyl-alpha-D-glucosaminyl-diphospho-di-trans,poly-cis-dolichol + UMP</text>
        <dbReference type="Rhea" id="RHEA:13289"/>
        <dbReference type="Rhea" id="RHEA-COMP:19498"/>
        <dbReference type="Rhea" id="RHEA-COMP:19507"/>
        <dbReference type="ChEBI" id="CHEBI:57683"/>
        <dbReference type="ChEBI" id="CHEBI:57705"/>
        <dbReference type="ChEBI" id="CHEBI:57865"/>
        <dbReference type="ChEBI" id="CHEBI:58427"/>
        <dbReference type="EC" id="2.7.8.15"/>
    </reaction>
    <physiologicalReaction direction="left-to-right" evidence="18">
        <dbReference type="Rhea" id="RHEA:13290"/>
    </physiologicalReaction>
</comment>
<feature type="transmembrane region" description="Helical" evidence="19">
    <location>
        <begin position="119"/>
        <end position="135"/>
    </location>
</feature>
<keyword evidence="12" id="KW-0460">Magnesium</keyword>
<gene>
    <name evidence="20" type="ORF">CYY_002064</name>
</gene>
<comment type="cofactor">
    <cofactor evidence="1">
        <name>Mg(2+)</name>
        <dbReference type="ChEBI" id="CHEBI:18420"/>
    </cofactor>
</comment>
<dbReference type="Pfam" id="PF00953">
    <property type="entry name" value="Glycos_transf_4"/>
    <property type="match status" value="1"/>
</dbReference>
<evidence type="ECO:0000256" key="15">
    <source>
        <dbReference type="ARBA" id="ARBA00029567"/>
    </source>
</evidence>
<evidence type="ECO:0000256" key="12">
    <source>
        <dbReference type="ARBA" id="ARBA00022842"/>
    </source>
</evidence>
<evidence type="ECO:0000256" key="13">
    <source>
        <dbReference type="ARBA" id="ARBA00022989"/>
    </source>
</evidence>
<feature type="transmembrane region" description="Helical" evidence="19">
    <location>
        <begin position="345"/>
        <end position="363"/>
    </location>
</feature>
<evidence type="ECO:0000256" key="4">
    <source>
        <dbReference type="ARBA" id="ARBA00009317"/>
    </source>
</evidence>
<dbReference type="Proteomes" id="UP000695562">
    <property type="component" value="Unassembled WGS sequence"/>
</dbReference>
<protein>
    <recommendedName>
        <fullName evidence="6">UDP-N-acetylglucosamine--dolichyl-phosphate N-acetylglucosaminephosphotransferase</fullName>
        <ecNumber evidence="5">2.7.8.15</ecNumber>
    </recommendedName>
    <alternativeName>
        <fullName evidence="15">GlcNAc-1-P transferase</fullName>
    </alternativeName>
    <alternativeName>
        <fullName evidence="16">N-acetylglucosamine-1-phosphate transferase</fullName>
    </alternativeName>
</protein>
<keyword evidence="13 19" id="KW-1133">Transmembrane helix</keyword>
<dbReference type="CDD" id="cd06855">
    <property type="entry name" value="GT_GPT_euk"/>
    <property type="match status" value="1"/>
</dbReference>
<organism evidence="20 21">
    <name type="scientific">Polysphondylium violaceum</name>
    <dbReference type="NCBI Taxonomy" id="133409"/>
    <lineage>
        <taxon>Eukaryota</taxon>
        <taxon>Amoebozoa</taxon>
        <taxon>Evosea</taxon>
        <taxon>Eumycetozoa</taxon>
        <taxon>Dictyostelia</taxon>
        <taxon>Dictyosteliales</taxon>
        <taxon>Dictyosteliaceae</taxon>
        <taxon>Polysphondylium</taxon>
    </lineage>
</organism>
<evidence type="ECO:0000256" key="6">
    <source>
        <dbReference type="ARBA" id="ARBA00017659"/>
    </source>
</evidence>
<evidence type="ECO:0000313" key="20">
    <source>
        <dbReference type="EMBL" id="KAF2076635.1"/>
    </source>
</evidence>
<feature type="transmembrane region" description="Helical" evidence="19">
    <location>
        <begin position="287"/>
        <end position="311"/>
    </location>
</feature>
<dbReference type="EMBL" id="AJWJ01000054">
    <property type="protein sequence ID" value="KAF2076635.1"/>
    <property type="molecule type" value="Genomic_DNA"/>
</dbReference>
<dbReference type="AlphaFoldDB" id="A0A8J4V133"/>
<feature type="transmembrane region" description="Helical" evidence="19">
    <location>
        <begin position="222"/>
        <end position="240"/>
    </location>
</feature>
<evidence type="ECO:0000256" key="9">
    <source>
        <dbReference type="ARBA" id="ARBA00022692"/>
    </source>
</evidence>
<keyword evidence="7" id="KW-0328">Glycosyltransferase</keyword>
<keyword evidence="8" id="KW-0808">Transferase</keyword>